<evidence type="ECO:0000313" key="2">
    <source>
        <dbReference type="EMBL" id="KAG0570962.1"/>
    </source>
</evidence>
<comment type="caution">
    <text evidence="2">The sequence shown here is derived from an EMBL/GenBank/DDBJ whole genome shotgun (WGS) entry which is preliminary data.</text>
</comment>
<sequence length="153" mass="17208">MEMSLVMRSFVLVTLAFCLVTVAASAYELPLMPALDPVVESQSSQAPGSMSQLIGVYFGDQVRWRPFLQRHEQRAYHTRHRFVRAYRPRPNLQSTDTIGKDVDLEMGSNPGHDLEGQQFYLRGNLPASPLVSNPETVVEVATRQHIPVELVSQ</sequence>
<feature type="chain" id="PRO_5036435073" evidence="1">
    <location>
        <begin position="27"/>
        <end position="153"/>
    </location>
</feature>
<feature type="signal peptide" evidence="1">
    <location>
        <begin position="1"/>
        <end position="26"/>
    </location>
</feature>
<dbReference type="Proteomes" id="UP000822688">
    <property type="component" value="Chromosome 6"/>
</dbReference>
<proteinExistence type="predicted"/>
<evidence type="ECO:0000256" key="1">
    <source>
        <dbReference type="SAM" id="SignalP"/>
    </source>
</evidence>
<organism evidence="2 3">
    <name type="scientific">Ceratodon purpureus</name>
    <name type="common">Fire moss</name>
    <name type="synonym">Dicranum purpureum</name>
    <dbReference type="NCBI Taxonomy" id="3225"/>
    <lineage>
        <taxon>Eukaryota</taxon>
        <taxon>Viridiplantae</taxon>
        <taxon>Streptophyta</taxon>
        <taxon>Embryophyta</taxon>
        <taxon>Bryophyta</taxon>
        <taxon>Bryophytina</taxon>
        <taxon>Bryopsida</taxon>
        <taxon>Dicranidae</taxon>
        <taxon>Pseudoditrichales</taxon>
        <taxon>Ditrichaceae</taxon>
        <taxon>Ceratodon</taxon>
    </lineage>
</organism>
<dbReference type="EMBL" id="CM026427">
    <property type="protein sequence ID" value="KAG0570962.1"/>
    <property type="molecule type" value="Genomic_DNA"/>
</dbReference>
<name>A0A8T0HJJ8_CERPU</name>
<protein>
    <submittedName>
        <fullName evidence="2">Uncharacterized protein</fullName>
    </submittedName>
</protein>
<dbReference type="AlphaFoldDB" id="A0A8T0HJJ8"/>
<keyword evidence="1" id="KW-0732">Signal</keyword>
<accession>A0A8T0HJJ8</accession>
<gene>
    <name evidence="2" type="ORF">KC19_6G201500</name>
</gene>
<evidence type="ECO:0000313" key="3">
    <source>
        <dbReference type="Proteomes" id="UP000822688"/>
    </source>
</evidence>
<reference evidence="2 3" key="1">
    <citation type="submission" date="2020-06" db="EMBL/GenBank/DDBJ databases">
        <title>WGS assembly of Ceratodon purpureus strain R40.</title>
        <authorList>
            <person name="Carey S.B."/>
            <person name="Jenkins J."/>
            <person name="Shu S."/>
            <person name="Lovell J.T."/>
            <person name="Sreedasyam A."/>
            <person name="Maumus F."/>
            <person name="Tiley G.P."/>
            <person name="Fernandez-Pozo N."/>
            <person name="Barry K."/>
            <person name="Chen C."/>
            <person name="Wang M."/>
            <person name="Lipzen A."/>
            <person name="Daum C."/>
            <person name="Saski C.A."/>
            <person name="Payton A.C."/>
            <person name="Mcbreen J.C."/>
            <person name="Conrad R.E."/>
            <person name="Kollar L.M."/>
            <person name="Olsson S."/>
            <person name="Huttunen S."/>
            <person name="Landis J.B."/>
            <person name="Wickett N.J."/>
            <person name="Johnson M.G."/>
            <person name="Rensing S.A."/>
            <person name="Grimwood J."/>
            <person name="Schmutz J."/>
            <person name="Mcdaniel S.F."/>
        </authorList>
    </citation>
    <scope>NUCLEOTIDE SEQUENCE [LARGE SCALE GENOMIC DNA]</scope>
    <source>
        <strain evidence="2 3">R40</strain>
    </source>
</reference>
<keyword evidence="3" id="KW-1185">Reference proteome</keyword>
<dbReference type="EMBL" id="CM026427">
    <property type="protein sequence ID" value="KAG0570963.1"/>
    <property type="molecule type" value="Genomic_DNA"/>
</dbReference>